<evidence type="ECO:0000313" key="3">
    <source>
        <dbReference type="Proteomes" id="UP001516400"/>
    </source>
</evidence>
<accession>A0ABD2NEG4</accession>
<organism evidence="2 3">
    <name type="scientific">Cryptolaemus montrouzieri</name>
    <dbReference type="NCBI Taxonomy" id="559131"/>
    <lineage>
        <taxon>Eukaryota</taxon>
        <taxon>Metazoa</taxon>
        <taxon>Ecdysozoa</taxon>
        <taxon>Arthropoda</taxon>
        <taxon>Hexapoda</taxon>
        <taxon>Insecta</taxon>
        <taxon>Pterygota</taxon>
        <taxon>Neoptera</taxon>
        <taxon>Endopterygota</taxon>
        <taxon>Coleoptera</taxon>
        <taxon>Polyphaga</taxon>
        <taxon>Cucujiformia</taxon>
        <taxon>Coccinelloidea</taxon>
        <taxon>Coccinellidae</taxon>
        <taxon>Scymninae</taxon>
        <taxon>Scymnini</taxon>
        <taxon>Cryptolaemus</taxon>
    </lineage>
</organism>
<dbReference type="AlphaFoldDB" id="A0ABD2NEG4"/>
<reference evidence="2 3" key="1">
    <citation type="journal article" date="2021" name="BMC Biol.">
        <title>Horizontally acquired antibacterial genes associated with adaptive radiation of ladybird beetles.</title>
        <authorList>
            <person name="Li H.S."/>
            <person name="Tang X.F."/>
            <person name="Huang Y.H."/>
            <person name="Xu Z.Y."/>
            <person name="Chen M.L."/>
            <person name="Du X.Y."/>
            <person name="Qiu B.Y."/>
            <person name="Chen P.T."/>
            <person name="Zhang W."/>
            <person name="Slipinski A."/>
            <person name="Escalona H.E."/>
            <person name="Waterhouse R.M."/>
            <person name="Zwick A."/>
            <person name="Pang H."/>
        </authorList>
    </citation>
    <scope>NUCLEOTIDE SEQUENCE [LARGE SCALE GENOMIC DNA]</scope>
    <source>
        <strain evidence="2">SYSU2018</strain>
    </source>
</reference>
<sequence>MMKAVLLLSAILANFYMAEAIECNFCIAAGRDDMKQCLNIDGSSKVVKCTTDESPYCFEMGVDHISKNGKKYSNQRGCGGETTCDFIKKDKRLNIRKCRVCSTDKCNNSTLTGN</sequence>
<gene>
    <name evidence="2" type="ORF">HHI36_012223</name>
</gene>
<comment type="caution">
    <text evidence="2">The sequence shown here is derived from an EMBL/GenBank/DDBJ whole genome shotgun (WGS) entry which is preliminary data.</text>
</comment>
<evidence type="ECO:0000256" key="1">
    <source>
        <dbReference type="SAM" id="SignalP"/>
    </source>
</evidence>
<protein>
    <submittedName>
        <fullName evidence="2">Uncharacterized protein</fullName>
    </submittedName>
</protein>
<proteinExistence type="predicted"/>
<evidence type="ECO:0000313" key="2">
    <source>
        <dbReference type="EMBL" id="KAL3276860.1"/>
    </source>
</evidence>
<name>A0ABD2NEG4_9CUCU</name>
<keyword evidence="3" id="KW-1185">Reference proteome</keyword>
<feature type="signal peptide" evidence="1">
    <location>
        <begin position="1"/>
        <end position="20"/>
    </location>
</feature>
<dbReference type="EMBL" id="JABFTP020000103">
    <property type="protein sequence ID" value="KAL3276860.1"/>
    <property type="molecule type" value="Genomic_DNA"/>
</dbReference>
<feature type="chain" id="PRO_5044871204" evidence="1">
    <location>
        <begin position="21"/>
        <end position="114"/>
    </location>
</feature>
<keyword evidence="1" id="KW-0732">Signal</keyword>
<dbReference type="Proteomes" id="UP001516400">
    <property type="component" value="Unassembled WGS sequence"/>
</dbReference>